<dbReference type="EMBL" id="HBIX01003426">
    <property type="protein sequence ID" value="CAE0709913.1"/>
    <property type="molecule type" value="Transcribed_RNA"/>
</dbReference>
<reference evidence="12" key="1">
    <citation type="submission" date="2021-01" db="EMBL/GenBank/DDBJ databases">
        <authorList>
            <person name="Corre E."/>
            <person name="Pelletier E."/>
            <person name="Niang G."/>
            <person name="Scheremetjew M."/>
            <person name="Finn R."/>
            <person name="Kale V."/>
            <person name="Holt S."/>
            <person name="Cochrane G."/>
            <person name="Meng A."/>
            <person name="Brown T."/>
            <person name="Cohen L."/>
        </authorList>
    </citation>
    <scope>NUCLEOTIDE SEQUENCE</scope>
    <source>
        <strain evidence="12">10249 10 AB</strain>
    </source>
</reference>
<dbReference type="EMBL" id="HBIX01003428">
    <property type="protein sequence ID" value="CAE0709915.1"/>
    <property type="molecule type" value="Transcribed_RNA"/>
</dbReference>
<dbReference type="SUPFAM" id="SSF144091">
    <property type="entry name" value="Rhomboid-like"/>
    <property type="match status" value="1"/>
</dbReference>
<evidence type="ECO:0000256" key="5">
    <source>
        <dbReference type="ARBA" id="ARBA00022989"/>
    </source>
</evidence>
<proteinExistence type="inferred from homology"/>
<dbReference type="InterPro" id="IPR035952">
    <property type="entry name" value="Rhomboid-like_sf"/>
</dbReference>
<gene>
    <name evidence="10" type="ORF">PAUS00366_LOCUS2632</name>
    <name evidence="11" type="ORF">PAUS00366_LOCUS2633</name>
    <name evidence="12" type="ORF">PAUS00366_LOCUS2634</name>
    <name evidence="13" type="ORF">PAUS00366_LOCUS2635</name>
</gene>
<keyword evidence="5 7" id="KW-1133">Transmembrane helix</keyword>
<evidence type="ECO:0000256" key="8">
    <source>
        <dbReference type="SAM" id="MobiDB-lite"/>
    </source>
</evidence>
<keyword evidence="3 7" id="KW-0812">Transmembrane</keyword>
<name>A0A6U9W5R0_9STRA</name>
<accession>A0A6U9W5R0</accession>
<comment type="function">
    <text evidence="7">May be involved in the degradation of misfolded endoplasmic reticulum (ER) luminal proteins.</text>
</comment>
<dbReference type="InterPro" id="IPR007599">
    <property type="entry name" value="DER1"/>
</dbReference>
<evidence type="ECO:0000256" key="7">
    <source>
        <dbReference type="RuleBase" id="RU363059"/>
    </source>
</evidence>
<dbReference type="GO" id="GO:0006950">
    <property type="term" value="P:response to stress"/>
    <property type="evidence" value="ECO:0007669"/>
    <property type="project" value="UniProtKB-ARBA"/>
</dbReference>
<dbReference type="AlphaFoldDB" id="A0A6U9W5R0"/>
<feature type="region of interest" description="Disordered" evidence="8">
    <location>
        <begin position="81"/>
        <end position="114"/>
    </location>
</feature>
<dbReference type="PANTHER" id="PTHR11009">
    <property type="entry name" value="DER1-LIKE PROTEIN, DERLIN"/>
    <property type="match status" value="1"/>
</dbReference>
<feature type="signal peptide" evidence="9">
    <location>
        <begin position="1"/>
        <end position="22"/>
    </location>
</feature>
<feature type="chain" id="PRO_5035586169" description="Derlin" evidence="9">
    <location>
        <begin position="23"/>
        <end position="357"/>
    </location>
</feature>
<organism evidence="12">
    <name type="scientific">Pseudo-nitzschia australis</name>
    <dbReference type="NCBI Taxonomy" id="44445"/>
    <lineage>
        <taxon>Eukaryota</taxon>
        <taxon>Sar</taxon>
        <taxon>Stramenopiles</taxon>
        <taxon>Ochrophyta</taxon>
        <taxon>Bacillariophyta</taxon>
        <taxon>Bacillariophyceae</taxon>
        <taxon>Bacillariophycidae</taxon>
        <taxon>Bacillariales</taxon>
        <taxon>Bacillariaceae</taxon>
        <taxon>Pseudo-nitzschia</taxon>
    </lineage>
</organism>
<evidence type="ECO:0000256" key="3">
    <source>
        <dbReference type="ARBA" id="ARBA00022692"/>
    </source>
</evidence>
<evidence type="ECO:0000256" key="6">
    <source>
        <dbReference type="ARBA" id="ARBA00023136"/>
    </source>
</evidence>
<feature type="transmembrane region" description="Helical" evidence="7">
    <location>
        <begin position="185"/>
        <end position="206"/>
    </location>
</feature>
<dbReference type="PROSITE" id="PS51257">
    <property type="entry name" value="PROKAR_LIPOPROTEIN"/>
    <property type="match status" value="1"/>
</dbReference>
<evidence type="ECO:0000313" key="13">
    <source>
        <dbReference type="EMBL" id="CAE0709915.1"/>
    </source>
</evidence>
<dbReference type="GO" id="GO:0005789">
    <property type="term" value="C:endoplasmic reticulum membrane"/>
    <property type="evidence" value="ECO:0007669"/>
    <property type="project" value="UniProtKB-SubCell"/>
</dbReference>
<comment type="similarity">
    <text evidence="2 7">Belongs to the derlin family.</text>
</comment>
<evidence type="ECO:0000313" key="11">
    <source>
        <dbReference type="EMBL" id="CAE0709913.1"/>
    </source>
</evidence>
<keyword evidence="9" id="KW-0732">Signal</keyword>
<evidence type="ECO:0000256" key="2">
    <source>
        <dbReference type="ARBA" id="ARBA00008917"/>
    </source>
</evidence>
<evidence type="ECO:0000313" key="10">
    <source>
        <dbReference type="EMBL" id="CAE0709912.1"/>
    </source>
</evidence>
<keyword evidence="6 7" id="KW-0472">Membrane</keyword>
<feature type="transmembrane region" description="Helical" evidence="7">
    <location>
        <begin position="226"/>
        <end position="246"/>
    </location>
</feature>
<sequence length="357" mass="40804">MMFMRITSVVSLFAAWFLGCVASNGSSVSATNVIQGQSKPFGVHSSSMSKAGNFQTIGSKVYPSELSFLRTATTRALLDARGGADDSDYDDEFSEEEDSYDEEDESEDDEDLFDGFDLDEHSSDDFKEDNKFDQIIEEYHRTPPITKTYLTASFAVTALGYVMTNNEFPPMLTLDWNKVFKGGQIWRPFTAFLNLGSLGLIGYPMTIHFVHQYMSFLERLAHNKPYDFWIMILFGMTSMLVGYPIMNMSPRFLGHNLSTFLVYIWSRMFEGVDVGVFEFIHIKAELLPWFLLAQTFLLEGEPPTLDFLGIVFGHVYYHFRKVGMLSAPEWLIKWYDESPKAEVLRKKYKTISSDFGV</sequence>
<dbReference type="EMBL" id="HBIX01003425">
    <property type="protein sequence ID" value="CAE0709912.1"/>
    <property type="molecule type" value="Transcribed_RNA"/>
</dbReference>
<evidence type="ECO:0000256" key="1">
    <source>
        <dbReference type="ARBA" id="ARBA00004477"/>
    </source>
</evidence>
<evidence type="ECO:0000256" key="4">
    <source>
        <dbReference type="ARBA" id="ARBA00022824"/>
    </source>
</evidence>
<comment type="caution">
    <text evidence="7">Lacks conserved residue(s) required for the propagation of feature annotation.</text>
</comment>
<protein>
    <recommendedName>
        <fullName evidence="7">Derlin</fullName>
    </recommendedName>
</protein>
<evidence type="ECO:0000313" key="12">
    <source>
        <dbReference type="EMBL" id="CAE0709914.1"/>
    </source>
</evidence>
<evidence type="ECO:0000256" key="9">
    <source>
        <dbReference type="SAM" id="SignalP"/>
    </source>
</evidence>
<dbReference type="Pfam" id="PF04511">
    <property type="entry name" value="DER1"/>
    <property type="match status" value="1"/>
</dbReference>
<feature type="compositionally biased region" description="Acidic residues" evidence="8">
    <location>
        <begin position="85"/>
        <end position="114"/>
    </location>
</feature>
<dbReference type="EMBL" id="HBIX01003427">
    <property type="protein sequence ID" value="CAE0709914.1"/>
    <property type="molecule type" value="Transcribed_RNA"/>
</dbReference>
<comment type="subcellular location">
    <subcellularLocation>
        <location evidence="1 7">Endoplasmic reticulum membrane</location>
        <topology evidence="1 7">Multi-pass membrane protein</topology>
    </subcellularLocation>
</comment>
<keyword evidence="4 7" id="KW-0256">Endoplasmic reticulum</keyword>